<sequence length="508" mass="53717">MSGQTKVISPHPLATQAGQTVLAAGGTAADAAVAVNAVLAVVYPHFCGFGGDAVWMLADHSGNAACLMGIGQAIEAAPIGEAIPTRGPGSVLTTAAAVDSWEHALRHWPSPIGLDDLLGPAITLAETGFSVSASQAHWQSFRAGQTAEWTGFDALFRPGGTDPNAGDTFTNPHLAESLKCLTNDGLRSFYDGRLAHQIIDGLNAAGVPMSLADLAATRTRDEMPLRHDYRGMTLLAPPPPTQGITTLQIMGILENFDLSSLQEGSDEHLHLVVEAVKRAFQDREALSDPDFCDPQIAHKLNDTYLAARALEIGPEAMPWPDRFRPADTVYFAVVDAEGRCASVLQSTYFDWGSGVVAGQTGILWQNRGAAFQSDPEHPNAIRPGKRPFYTLNPGIALEGGKPSLLYGTQGADGQPQTLAMILTRLIDYQRTASEALDGGRFLLGRTFSDSNDTLKLESHLGNDVIASLANRGHDVATIPAHSPLAGQAGVIRIMSDGSIDGAHDPRGG</sequence>
<dbReference type="AlphaFoldDB" id="A0A4R6B595"/>
<dbReference type="RefSeq" id="WP_133341844.1">
    <property type="nucleotide sequence ID" value="NZ_SMZO01000008.1"/>
</dbReference>
<evidence type="ECO:0000313" key="2">
    <source>
        <dbReference type="Proteomes" id="UP000294562"/>
    </source>
</evidence>
<dbReference type="PANTHER" id="PTHR43881">
    <property type="entry name" value="GAMMA-GLUTAMYLTRANSPEPTIDASE (AFU_ORTHOLOGUE AFUA_4G13580)"/>
    <property type="match status" value="1"/>
</dbReference>
<dbReference type="SUPFAM" id="SSF56235">
    <property type="entry name" value="N-terminal nucleophile aminohydrolases (Ntn hydrolases)"/>
    <property type="match status" value="1"/>
</dbReference>
<keyword evidence="2" id="KW-1185">Reference proteome</keyword>
<organism evidence="1 2">
    <name type="scientific">Meridianimarinicoccus aquatilis</name>
    <dbReference type="NCBI Taxonomy" id="2552766"/>
    <lineage>
        <taxon>Bacteria</taxon>
        <taxon>Pseudomonadati</taxon>
        <taxon>Pseudomonadota</taxon>
        <taxon>Alphaproteobacteria</taxon>
        <taxon>Rhodobacterales</taxon>
        <taxon>Paracoccaceae</taxon>
        <taxon>Meridianimarinicoccus</taxon>
    </lineage>
</organism>
<dbReference type="EMBL" id="SMZO01000008">
    <property type="protein sequence ID" value="TDL90503.1"/>
    <property type="molecule type" value="Genomic_DNA"/>
</dbReference>
<dbReference type="PRINTS" id="PR01210">
    <property type="entry name" value="GGTRANSPTASE"/>
</dbReference>
<gene>
    <name evidence="1" type="ORF">E2L05_05230</name>
</gene>
<dbReference type="Gene3D" id="3.60.20.40">
    <property type="match status" value="1"/>
</dbReference>
<dbReference type="InterPro" id="IPR043138">
    <property type="entry name" value="GGT_lsub"/>
</dbReference>
<dbReference type="InterPro" id="IPR043137">
    <property type="entry name" value="GGT_ssub_C"/>
</dbReference>
<proteinExistence type="predicted"/>
<keyword evidence="1" id="KW-0808">Transferase</keyword>
<dbReference type="GO" id="GO:0016740">
    <property type="term" value="F:transferase activity"/>
    <property type="evidence" value="ECO:0007669"/>
    <property type="project" value="UniProtKB-KW"/>
</dbReference>
<protein>
    <submittedName>
        <fullName evidence="1">Gamma-glutamyltransferase</fullName>
    </submittedName>
</protein>
<reference evidence="1 2" key="1">
    <citation type="submission" date="2019-03" db="EMBL/GenBank/DDBJ databases">
        <title>Rhodobacteraceae bacterium SM1902, a new member of the family Rhodobacteraceae isolated from Yantai.</title>
        <authorList>
            <person name="Sun Y."/>
        </authorList>
    </citation>
    <scope>NUCLEOTIDE SEQUENCE [LARGE SCALE GENOMIC DNA]</scope>
    <source>
        <strain evidence="1 2">SM1902</strain>
    </source>
</reference>
<dbReference type="Proteomes" id="UP000294562">
    <property type="component" value="Unassembled WGS sequence"/>
</dbReference>
<dbReference type="InterPro" id="IPR052896">
    <property type="entry name" value="GGT-like_enzyme"/>
</dbReference>
<comment type="caution">
    <text evidence="1">The sequence shown here is derived from an EMBL/GenBank/DDBJ whole genome shotgun (WGS) entry which is preliminary data.</text>
</comment>
<dbReference type="Pfam" id="PF01019">
    <property type="entry name" value="G_glu_transpept"/>
    <property type="match status" value="1"/>
</dbReference>
<dbReference type="OrthoDB" id="9781342at2"/>
<name>A0A4R6B595_9RHOB</name>
<accession>A0A4R6B595</accession>
<evidence type="ECO:0000313" key="1">
    <source>
        <dbReference type="EMBL" id="TDL90503.1"/>
    </source>
</evidence>
<dbReference type="InterPro" id="IPR029055">
    <property type="entry name" value="Ntn_hydrolases_N"/>
</dbReference>
<dbReference type="PANTHER" id="PTHR43881:SF1">
    <property type="entry name" value="GAMMA-GLUTAMYLTRANSPEPTIDASE (AFU_ORTHOLOGUE AFUA_4G13580)"/>
    <property type="match status" value="1"/>
</dbReference>
<dbReference type="Gene3D" id="1.10.246.130">
    <property type="match status" value="1"/>
</dbReference>